<name>A0A9P4NGV7_9PEZI</name>
<evidence type="ECO:0000313" key="1">
    <source>
        <dbReference type="EMBL" id="KAF2421015.1"/>
    </source>
</evidence>
<gene>
    <name evidence="1" type="ORF">EJ08DRAFT_653660</name>
</gene>
<evidence type="ECO:0008006" key="3">
    <source>
        <dbReference type="Google" id="ProtNLM"/>
    </source>
</evidence>
<dbReference type="AlphaFoldDB" id="A0A9P4NGV7"/>
<dbReference type="Gene3D" id="3.30.420.10">
    <property type="entry name" value="Ribonuclease H-like superfamily/Ribonuclease H"/>
    <property type="match status" value="1"/>
</dbReference>
<proteinExistence type="predicted"/>
<organism evidence="1 2">
    <name type="scientific">Tothia fuscella</name>
    <dbReference type="NCBI Taxonomy" id="1048955"/>
    <lineage>
        <taxon>Eukaryota</taxon>
        <taxon>Fungi</taxon>
        <taxon>Dikarya</taxon>
        <taxon>Ascomycota</taxon>
        <taxon>Pezizomycotina</taxon>
        <taxon>Dothideomycetes</taxon>
        <taxon>Pleosporomycetidae</taxon>
        <taxon>Venturiales</taxon>
        <taxon>Cylindrosympodiaceae</taxon>
        <taxon>Tothia</taxon>
    </lineage>
</organism>
<dbReference type="OrthoDB" id="5410741at2759"/>
<feature type="non-terminal residue" evidence="1">
    <location>
        <position position="1"/>
    </location>
</feature>
<accession>A0A9P4NGV7</accession>
<comment type="caution">
    <text evidence="1">The sequence shown here is derived from an EMBL/GenBank/DDBJ whole genome shotgun (WGS) entry which is preliminary data.</text>
</comment>
<protein>
    <recommendedName>
        <fullName evidence="3">Tc1-like transposase DDE domain-containing protein</fullName>
    </recommendedName>
</protein>
<dbReference type="EMBL" id="MU007104">
    <property type="protein sequence ID" value="KAF2421015.1"/>
    <property type="molecule type" value="Genomic_DNA"/>
</dbReference>
<evidence type="ECO:0000313" key="2">
    <source>
        <dbReference type="Proteomes" id="UP000800235"/>
    </source>
</evidence>
<dbReference type="GO" id="GO:0003676">
    <property type="term" value="F:nucleic acid binding"/>
    <property type="evidence" value="ECO:0007669"/>
    <property type="project" value="InterPro"/>
</dbReference>
<sequence length="78" mass="9140">GNTITQKFYAEEILPKHIDEIKILEERYSYRFQLQEDSNPSHSNRLKNNLPTKLKRDSDLLLIIHPLQSPDLNPIEAV</sequence>
<dbReference type="Proteomes" id="UP000800235">
    <property type="component" value="Unassembled WGS sequence"/>
</dbReference>
<keyword evidence="2" id="KW-1185">Reference proteome</keyword>
<dbReference type="InterPro" id="IPR036397">
    <property type="entry name" value="RNaseH_sf"/>
</dbReference>
<reference evidence="1" key="1">
    <citation type="journal article" date="2020" name="Stud. Mycol.">
        <title>101 Dothideomycetes genomes: a test case for predicting lifestyles and emergence of pathogens.</title>
        <authorList>
            <person name="Haridas S."/>
            <person name="Albert R."/>
            <person name="Binder M."/>
            <person name="Bloem J."/>
            <person name="Labutti K."/>
            <person name="Salamov A."/>
            <person name="Andreopoulos B."/>
            <person name="Baker S."/>
            <person name="Barry K."/>
            <person name="Bills G."/>
            <person name="Bluhm B."/>
            <person name="Cannon C."/>
            <person name="Castanera R."/>
            <person name="Culley D."/>
            <person name="Daum C."/>
            <person name="Ezra D."/>
            <person name="Gonzalez J."/>
            <person name="Henrissat B."/>
            <person name="Kuo A."/>
            <person name="Liang C."/>
            <person name="Lipzen A."/>
            <person name="Lutzoni F."/>
            <person name="Magnuson J."/>
            <person name="Mondo S."/>
            <person name="Nolan M."/>
            <person name="Ohm R."/>
            <person name="Pangilinan J."/>
            <person name="Park H.-J."/>
            <person name="Ramirez L."/>
            <person name="Alfaro M."/>
            <person name="Sun H."/>
            <person name="Tritt A."/>
            <person name="Yoshinaga Y."/>
            <person name="Zwiers L.-H."/>
            <person name="Turgeon B."/>
            <person name="Goodwin S."/>
            <person name="Spatafora J."/>
            <person name="Crous P."/>
            <person name="Grigoriev I."/>
        </authorList>
    </citation>
    <scope>NUCLEOTIDE SEQUENCE</scope>
    <source>
        <strain evidence="1">CBS 130266</strain>
    </source>
</reference>